<evidence type="ECO:0000313" key="2">
    <source>
        <dbReference type="Proteomes" id="UP001189429"/>
    </source>
</evidence>
<protein>
    <submittedName>
        <fullName evidence="1">Uncharacterized protein</fullName>
    </submittedName>
</protein>
<sequence>PMAAVAQGGGIGYRSEPPSMKAFRERMLHCLALVRVFQAAPLAWSRSRAADIGRIIHVMRPIGKCYTSVLAARAQKEKAAPNDVGFVPRGSRDGALAVAAVVAERAAHFGLAALTSFKDLGKAFQCPSARDMLRGLEGMVREEDHPIVSRRVLDYHCEVETAEGALRMKTNQGVLTPVATEWAIEDSGRPDAQLLEAKSVVTGTVLDLSLTKFAGDLYKRFASWCHDTVIKNHKASDELLDGLLEPRGFQQNISKQYTMCAFRGAGARAWTRAFFAGRLGVRGNCSTVARYLGPMLHYQGGLATEVRARVAAATRGFADMGRFWKSEVSVEVVRQVFRSKEGYQHRAMPAQVVRQLLQMADIETELPVVRLGFMKCMVRHPEDLEMELTALFGQLPFVLQPVLGEGGRLGEGAAALARLLVDDMKLLMRASERADLLE</sequence>
<comment type="caution">
    <text evidence="1">The sequence shown here is derived from an EMBL/GenBank/DDBJ whole genome shotgun (WGS) entry which is preliminary data.</text>
</comment>
<keyword evidence="2" id="KW-1185">Reference proteome</keyword>
<dbReference type="Proteomes" id="UP001189429">
    <property type="component" value="Unassembled WGS sequence"/>
</dbReference>
<reference evidence="1" key="1">
    <citation type="submission" date="2023-10" db="EMBL/GenBank/DDBJ databases">
        <authorList>
            <person name="Chen Y."/>
            <person name="Shah S."/>
            <person name="Dougan E. K."/>
            <person name="Thang M."/>
            <person name="Chan C."/>
        </authorList>
    </citation>
    <scope>NUCLEOTIDE SEQUENCE [LARGE SCALE GENOMIC DNA]</scope>
</reference>
<feature type="non-terminal residue" evidence="1">
    <location>
        <position position="1"/>
    </location>
</feature>
<dbReference type="EMBL" id="CAUYUJ010000240">
    <property type="protein sequence ID" value="CAK0789469.1"/>
    <property type="molecule type" value="Genomic_DNA"/>
</dbReference>
<gene>
    <name evidence="1" type="ORF">PCOR1329_LOCUS1026</name>
</gene>
<feature type="non-terminal residue" evidence="1">
    <location>
        <position position="438"/>
    </location>
</feature>
<proteinExistence type="predicted"/>
<evidence type="ECO:0000313" key="1">
    <source>
        <dbReference type="EMBL" id="CAK0789469.1"/>
    </source>
</evidence>
<accession>A0ABN9PDV7</accession>
<name>A0ABN9PDV7_9DINO</name>
<organism evidence="1 2">
    <name type="scientific">Prorocentrum cordatum</name>
    <dbReference type="NCBI Taxonomy" id="2364126"/>
    <lineage>
        <taxon>Eukaryota</taxon>
        <taxon>Sar</taxon>
        <taxon>Alveolata</taxon>
        <taxon>Dinophyceae</taxon>
        <taxon>Prorocentrales</taxon>
        <taxon>Prorocentraceae</taxon>
        <taxon>Prorocentrum</taxon>
    </lineage>
</organism>